<dbReference type="Gene3D" id="1.10.3420.10">
    <property type="entry name" value="putative ntp pyrophosphohydrolase like domain"/>
    <property type="match status" value="1"/>
</dbReference>
<evidence type="ECO:0000256" key="1">
    <source>
        <dbReference type="SAM" id="MobiDB-lite"/>
    </source>
</evidence>
<comment type="caution">
    <text evidence="2">The sequence shown here is derived from an EMBL/GenBank/DDBJ whole genome shotgun (WGS) entry which is preliminary data.</text>
</comment>
<dbReference type="InterPro" id="IPR023292">
    <property type="entry name" value="NTP_PyroPHydrolase-like_dom_sf"/>
</dbReference>
<dbReference type="CDD" id="cd11544">
    <property type="entry name" value="NTP-PPase_DR2231"/>
    <property type="match status" value="1"/>
</dbReference>
<gene>
    <name evidence="2" type="ORF">GCM10010310_74350</name>
</gene>
<dbReference type="Proteomes" id="UP001499989">
    <property type="component" value="Unassembled WGS sequence"/>
</dbReference>
<keyword evidence="3" id="KW-1185">Reference proteome</keyword>
<protein>
    <recommendedName>
        <fullName evidence="4">Secreted protein</fullName>
    </recommendedName>
</protein>
<evidence type="ECO:0000313" key="2">
    <source>
        <dbReference type="EMBL" id="GAA2702889.1"/>
    </source>
</evidence>
<feature type="region of interest" description="Disordered" evidence="1">
    <location>
        <begin position="26"/>
        <end position="52"/>
    </location>
</feature>
<accession>A0ABN3THU2</accession>
<sequence>MGAILPARTRTDQGPLSVAVATVVGMSSTPPAESGPPSAEGHTPPDQGRTSPADLVRAFHLAFGLDARSTPTEVPPALAAHRGELLAEEAAEVAEVSVRGPLDRLAHELADVVYVAYGTALVHGIDLDAVIAEVHRSNMTKLGPGGRVSRRADGKVLKGDHYEIPDVSGVLRRQGWTPRTPDAPEPAGA</sequence>
<evidence type="ECO:0000313" key="3">
    <source>
        <dbReference type="Proteomes" id="UP001499989"/>
    </source>
</evidence>
<dbReference type="SUPFAM" id="SSF101386">
    <property type="entry name" value="all-alpha NTP pyrophosphatases"/>
    <property type="match status" value="1"/>
</dbReference>
<organism evidence="2 3">
    <name type="scientific">Streptomyces violaceolatus</name>
    <dbReference type="NCBI Taxonomy" id="67378"/>
    <lineage>
        <taxon>Bacteria</taxon>
        <taxon>Bacillati</taxon>
        <taxon>Actinomycetota</taxon>
        <taxon>Actinomycetes</taxon>
        <taxon>Kitasatosporales</taxon>
        <taxon>Streptomycetaceae</taxon>
        <taxon>Streptomyces</taxon>
        <taxon>Streptomyces violaceoruber group</taxon>
    </lineage>
</organism>
<reference evidence="2 3" key="1">
    <citation type="journal article" date="2019" name="Int. J. Syst. Evol. Microbiol.">
        <title>The Global Catalogue of Microorganisms (GCM) 10K type strain sequencing project: providing services to taxonomists for standard genome sequencing and annotation.</title>
        <authorList>
            <consortium name="The Broad Institute Genomics Platform"/>
            <consortium name="The Broad Institute Genome Sequencing Center for Infectious Disease"/>
            <person name="Wu L."/>
            <person name="Ma J."/>
        </authorList>
    </citation>
    <scope>NUCLEOTIDE SEQUENCE [LARGE SCALE GENOMIC DNA]</scope>
    <source>
        <strain evidence="2 3">JCM 4531</strain>
    </source>
</reference>
<dbReference type="EMBL" id="BAAASK010000039">
    <property type="protein sequence ID" value="GAA2702889.1"/>
    <property type="molecule type" value="Genomic_DNA"/>
</dbReference>
<dbReference type="Pfam" id="PF01503">
    <property type="entry name" value="PRA-PH"/>
    <property type="match status" value="1"/>
</dbReference>
<evidence type="ECO:0008006" key="4">
    <source>
        <dbReference type="Google" id="ProtNLM"/>
    </source>
</evidence>
<proteinExistence type="predicted"/>
<name>A0ABN3THU2_9ACTN</name>
<dbReference type="InterPro" id="IPR021130">
    <property type="entry name" value="PRib-ATP_PPHydrolase-like"/>
</dbReference>